<evidence type="ECO:0000256" key="2">
    <source>
        <dbReference type="ARBA" id="ARBA00022771"/>
    </source>
</evidence>
<comment type="caution">
    <text evidence="5">The sequence shown here is derived from an EMBL/GenBank/DDBJ whole genome shotgun (WGS) entry which is preliminary data.</text>
</comment>
<dbReference type="InterPro" id="IPR050219">
    <property type="entry name" value="DnaG_primase"/>
</dbReference>
<organism evidence="5">
    <name type="scientific">marine sediment metagenome</name>
    <dbReference type="NCBI Taxonomy" id="412755"/>
    <lineage>
        <taxon>unclassified sequences</taxon>
        <taxon>metagenomes</taxon>
        <taxon>ecological metagenomes</taxon>
    </lineage>
</organism>
<dbReference type="AlphaFoldDB" id="A0A0F9DGB9"/>
<dbReference type="SMART" id="SM00400">
    <property type="entry name" value="ZnF_CHCC"/>
    <property type="match status" value="1"/>
</dbReference>
<dbReference type="GO" id="GO:0008270">
    <property type="term" value="F:zinc ion binding"/>
    <property type="evidence" value="ECO:0007669"/>
    <property type="project" value="UniProtKB-KW"/>
</dbReference>
<dbReference type="EMBL" id="LAZR01041812">
    <property type="protein sequence ID" value="KKL11048.1"/>
    <property type="molecule type" value="Genomic_DNA"/>
</dbReference>
<evidence type="ECO:0000313" key="5">
    <source>
        <dbReference type="EMBL" id="KKL11048.1"/>
    </source>
</evidence>
<protein>
    <recommendedName>
        <fullName evidence="4">Zinc finger CHC2-type domain-containing protein</fullName>
    </recommendedName>
</protein>
<dbReference type="InterPro" id="IPR002694">
    <property type="entry name" value="Znf_CHC2"/>
</dbReference>
<dbReference type="GO" id="GO:0006269">
    <property type="term" value="P:DNA replication, synthesis of primer"/>
    <property type="evidence" value="ECO:0007669"/>
    <property type="project" value="TreeGrafter"/>
</dbReference>
<gene>
    <name evidence="5" type="ORF">LCGC14_2549750</name>
</gene>
<evidence type="ECO:0000259" key="4">
    <source>
        <dbReference type="SMART" id="SM00400"/>
    </source>
</evidence>
<evidence type="ECO:0000256" key="3">
    <source>
        <dbReference type="ARBA" id="ARBA00022833"/>
    </source>
</evidence>
<dbReference type="PANTHER" id="PTHR30313">
    <property type="entry name" value="DNA PRIMASE"/>
    <property type="match status" value="1"/>
</dbReference>
<dbReference type="GO" id="GO:0003899">
    <property type="term" value="F:DNA-directed RNA polymerase activity"/>
    <property type="evidence" value="ECO:0007669"/>
    <property type="project" value="InterPro"/>
</dbReference>
<evidence type="ECO:0000256" key="1">
    <source>
        <dbReference type="ARBA" id="ARBA00022723"/>
    </source>
</evidence>
<keyword evidence="2" id="KW-0863">Zinc-finger</keyword>
<feature type="non-terminal residue" evidence="5">
    <location>
        <position position="226"/>
    </location>
</feature>
<dbReference type="InterPro" id="IPR036977">
    <property type="entry name" value="DNA_primase_Znf_CHC2"/>
</dbReference>
<accession>A0A0F9DGB9</accession>
<reference evidence="5" key="1">
    <citation type="journal article" date="2015" name="Nature">
        <title>Complex archaea that bridge the gap between prokaryotes and eukaryotes.</title>
        <authorList>
            <person name="Spang A."/>
            <person name="Saw J.H."/>
            <person name="Jorgensen S.L."/>
            <person name="Zaremba-Niedzwiedzka K."/>
            <person name="Martijn J."/>
            <person name="Lind A.E."/>
            <person name="van Eijk R."/>
            <person name="Schleper C."/>
            <person name="Guy L."/>
            <person name="Ettema T.J."/>
        </authorList>
    </citation>
    <scope>NUCLEOTIDE SEQUENCE</scope>
</reference>
<dbReference type="GO" id="GO:0003677">
    <property type="term" value="F:DNA binding"/>
    <property type="evidence" value="ECO:0007669"/>
    <property type="project" value="InterPro"/>
</dbReference>
<dbReference type="GO" id="GO:0005737">
    <property type="term" value="C:cytoplasm"/>
    <property type="evidence" value="ECO:0007669"/>
    <property type="project" value="TreeGrafter"/>
</dbReference>
<name>A0A0F9DGB9_9ZZZZ</name>
<dbReference type="Pfam" id="PF01807">
    <property type="entry name" value="Zn_ribbon_DnaG"/>
    <property type="match status" value="1"/>
</dbReference>
<keyword evidence="1" id="KW-0479">Metal-binding</keyword>
<dbReference type="PANTHER" id="PTHR30313:SF2">
    <property type="entry name" value="DNA PRIMASE"/>
    <property type="match status" value="1"/>
</dbReference>
<keyword evidence="3" id="KW-0862">Zinc</keyword>
<dbReference type="Gene3D" id="3.90.580.10">
    <property type="entry name" value="Zinc finger, CHC2-type domain"/>
    <property type="match status" value="1"/>
</dbReference>
<proteinExistence type="predicted"/>
<sequence length="226" mass="26059">MSDNDFKDIIANAKSVPIEALLGYPVSEEILHGRIKKYSSPFSNDSDPSFVVYPSNSYYDYSTGEYGDAISLVMKLENIDFTDALNMLNNDDNIKFTHPSRLPKLQTKYRKKFDLNKYLTKDKAEQKAIRKYAHSRGITDNYFFGRFFTVEGRYDEETPAFLSHPSIGFRHVDYDLNTIGMKFRVLPGDTYRERFSARGKLGIYVCENILSDSYSDTILYIVESES</sequence>
<feature type="domain" description="Zinc finger CHC2-type" evidence="4">
    <location>
        <begin position="41"/>
        <end position="89"/>
    </location>
</feature>
<dbReference type="SUPFAM" id="SSF57783">
    <property type="entry name" value="Zinc beta-ribbon"/>
    <property type="match status" value="1"/>
</dbReference>